<gene>
    <name evidence="17" type="primary">GTS2</name>
    <name evidence="17" type="ORF">FRACYDRAFT_228581</name>
</gene>
<feature type="domain" description="Glutamyl/glutaminyl-tRNA synthetase class Ib catalytic" evidence="14">
    <location>
        <begin position="11"/>
        <end position="316"/>
    </location>
</feature>
<dbReference type="GO" id="GO:0005829">
    <property type="term" value="C:cytosol"/>
    <property type="evidence" value="ECO:0007669"/>
    <property type="project" value="TreeGrafter"/>
</dbReference>
<evidence type="ECO:0000256" key="11">
    <source>
        <dbReference type="ARBA" id="ARBA00030865"/>
    </source>
</evidence>
<dbReference type="SUPFAM" id="SSF52374">
    <property type="entry name" value="Nucleotidylyl transferase"/>
    <property type="match status" value="1"/>
</dbReference>
<keyword evidence="10 13" id="KW-0030">Aminoacyl-tRNA synthetase</keyword>
<evidence type="ECO:0000256" key="3">
    <source>
        <dbReference type="ARBA" id="ARBA00012835"/>
    </source>
</evidence>
<evidence type="ECO:0000256" key="7">
    <source>
        <dbReference type="ARBA" id="ARBA00022741"/>
    </source>
</evidence>
<evidence type="ECO:0000256" key="12">
    <source>
        <dbReference type="ARBA" id="ARBA00048351"/>
    </source>
</evidence>
<dbReference type="Pfam" id="PF00749">
    <property type="entry name" value="tRNA-synt_1c"/>
    <property type="match status" value="1"/>
</dbReference>
<dbReference type="InterPro" id="IPR049437">
    <property type="entry name" value="tRNA-synt_1c_C2"/>
</dbReference>
<accession>A0A1E7EUW5</accession>
<dbReference type="Gene3D" id="1.10.1160.10">
    <property type="entry name" value="Glutamyl-trna Synthetase, Domain 2"/>
    <property type="match status" value="1"/>
</dbReference>
<dbReference type="GO" id="GO:0004818">
    <property type="term" value="F:glutamate-tRNA ligase activity"/>
    <property type="evidence" value="ECO:0007669"/>
    <property type="project" value="UniProtKB-EC"/>
</dbReference>
<evidence type="ECO:0000259" key="14">
    <source>
        <dbReference type="Pfam" id="PF00749"/>
    </source>
</evidence>
<evidence type="ECO:0000256" key="13">
    <source>
        <dbReference type="RuleBase" id="RU363037"/>
    </source>
</evidence>
<dbReference type="PANTHER" id="PTHR43097:SF5">
    <property type="entry name" value="GLUTAMATE--TRNA LIGASE"/>
    <property type="match status" value="1"/>
</dbReference>
<evidence type="ECO:0000256" key="4">
    <source>
        <dbReference type="ARBA" id="ARBA00022490"/>
    </source>
</evidence>
<evidence type="ECO:0000256" key="1">
    <source>
        <dbReference type="ARBA" id="ARBA00004496"/>
    </source>
</evidence>
<dbReference type="InParanoid" id="A0A1E7EUW5"/>
<dbReference type="PRINTS" id="PR00987">
    <property type="entry name" value="TRNASYNTHGLU"/>
</dbReference>
<comment type="catalytic activity">
    <reaction evidence="12">
        <text>tRNA(Glu) + L-glutamate + ATP = L-glutamyl-tRNA(Glu) + AMP + diphosphate</text>
        <dbReference type="Rhea" id="RHEA:23540"/>
        <dbReference type="Rhea" id="RHEA-COMP:9663"/>
        <dbReference type="Rhea" id="RHEA-COMP:9680"/>
        <dbReference type="ChEBI" id="CHEBI:29985"/>
        <dbReference type="ChEBI" id="CHEBI:30616"/>
        <dbReference type="ChEBI" id="CHEBI:33019"/>
        <dbReference type="ChEBI" id="CHEBI:78442"/>
        <dbReference type="ChEBI" id="CHEBI:78520"/>
        <dbReference type="ChEBI" id="CHEBI:456215"/>
        <dbReference type="EC" id="6.1.1.17"/>
    </reaction>
</comment>
<dbReference type="GO" id="GO:0006424">
    <property type="term" value="P:glutamyl-tRNA aminoacylation"/>
    <property type="evidence" value="ECO:0007669"/>
    <property type="project" value="InterPro"/>
</dbReference>
<dbReference type="Pfam" id="PF20974">
    <property type="entry name" value="tRNA-synt_1c_C2"/>
    <property type="match status" value="1"/>
</dbReference>
<dbReference type="PANTHER" id="PTHR43097">
    <property type="entry name" value="GLUTAMINE-TRNA LIGASE"/>
    <property type="match status" value="1"/>
</dbReference>
<proteinExistence type="inferred from homology"/>
<keyword evidence="5" id="KW-0597">Phosphoprotein</keyword>
<dbReference type="InterPro" id="IPR050132">
    <property type="entry name" value="Gln/Glu-tRNA_Ligase"/>
</dbReference>
<dbReference type="Proteomes" id="UP000095751">
    <property type="component" value="Unassembled WGS sequence"/>
</dbReference>
<dbReference type="FunFam" id="3.40.50.620:FF:000037">
    <property type="entry name" value="Glutamine--tRNA ligase cytoplasmic"/>
    <property type="match status" value="1"/>
</dbReference>
<dbReference type="EMBL" id="KV784374">
    <property type="protein sequence ID" value="OEU09649.1"/>
    <property type="molecule type" value="Genomic_DNA"/>
</dbReference>
<dbReference type="NCBIfam" id="TIGR00463">
    <property type="entry name" value="gltX_arch"/>
    <property type="match status" value="1"/>
</dbReference>
<dbReference type="InterPro" id="IPR014729">
    <property type="entry name" value="Rossmann-like_a/b/a_fold"/>
</dbReference>
<evidence type="ECO:0000313" key="17">
    <source>
        <dbReference type="EMBL" id="OEU09649.1"/>
    </source>
</evidence>
<dbReference type="Gene3D" id="3.40.50.620">
    <property type="entry name" value="HUPs"/>
    <property type="match status" value="1"/>
</dbReference>
<dbReference type="InterPro" id="IPR001412">
    <property type="entry name" value="aa-tRNA-synth_I_CS"/>
</dbReference>
<dbReference type="Gene3D" id="2.40.240.10">
    <property type="entry name" value="Ribosomal Protein L25, Chain P"/>
    <property type="match status" value="1"/>
</dbReference>
<evidence type="ECO:0000313" key="18">
    <source>
        <dbReference type="Proteomes" id="UP000095751"/>
    </source>
</evidence>
<keyword evidence="18" id="KW-1185">Reference proteome</keyword>
<feature type="domain" description="Glutamyl/glutaminyl-tRNA synthetase class Ib anti-codon binding" evidence="15">
    <location>
        <begin position="319"/>
        <end position="406"/>
    </location>
</feature>
<comment type="subcellular location">
    <subcellularLocation>
        <location evidence="1">Cytoplasm</location>
    </subcellularLocation>
</comment>
<evidence type="ECO:0000259" key="16">
    <source>
        <dbReference type="Pfam" id="PF20974"/>
    </source>
</evidence>
<dbReference type="FunCoup" id="A0A1E7EUW5">
    <property type="interactions" value="357"/>
</dbReference>
<evidence type="ECO:0000256" key="8">
    <source>
        <dbReference type="ARBA" id="ARBA00022840"/>
    </source>
</evidence>
<sequence>MALLEGAIPGQVVTRFPPEPSGYLHVGHAKACLLNDYYAKRYQGRLIIRFDDTNPSKEKEEYQQSILEDLATLGVKGDVLTYTSDYITAIQKYALQMIANGQAYMDDTPQEQMKEERMERKESKYRSTQSSEEAKLLFLDMCSGSENGGQWCLRAKINMLSDNGTMRDPVLYRQNLTPHHRTGTTHKAYPTYDLACPIVDSLEGVTHALRTTEYNDRDEQYQFLLKTLGLRRVRIHSFCRMNFQYTLLSKRKLTWFVNENLVTGWDDARFPTVRGVVRRGVSIPALKTYIYSQGASRRVVNMVWNSFWAENKKELDKTARRFMAIDSTTNSTLTILNFSTSGNETYVSTSLHPKDPTMGKRPMKLSSKVLLEKIDADDCIVGENIVLLRWGVVKITSKKEDQLEGELIPDGDFKSTKRKYSWIAVDNAADDNDNNKVTTTNYCPAILTEFDHLVTKEKLEDGDKFEDYVNPNTIATTHVIGDINLKTLKVGDVIQLERRGFYRVDSPYRGSKDKPIVLYMIPDGKTKSMSGMSGKLQHH</sequence>
<evidence type="ECO:0000256" key="5">
    <source>
        <dbReference type="ARBA" id="ARBA00022553"/>
    </source>
</evidence>
<dbReference type="Pfam" id="PF03950">
    <property type="entry name" value="tRNA-synt_1c_C"/>
    <property type="match status" value="1"/>
</dbReference>
<dbReference type="KEGG" id="fcy:FRACYDRAFT_228581"/>
<organism evidence="17 18">
    <name type="scientific">Fragilariopsis cylindrus CCMP1102</name>
    <dbReference type="NCBI Taxonomy" id="635003"/>
    <lineage>
        <taxon>Eukaryota</taxon>
        <taxon>Sar</taxon>
        <taxon>Stramenopiles</taxon>
        <taxon>Ochrophyta</taxon>
        <taxon>Bacillariophyta</taxon>
        <taxon>Bacillariophyceae</taxon>
        <taxon>Bacillariophycidae</taxon>
        <taxon>Bacillariales</taxon>
        <taxon>Bacillariaceae</taxon>
        <taxon>Fragilariopsis</taxon>
    </lineage>
</organism>
<dbReference type="AlphaFoldDB" id="A0A1E7EUW5"/>
<dbReference type="InterPro" id="IPR020056">
    <property type="entry name" value="Rbsml_bL25/Gln-tRNA_synth_N"/>
</dbReference>
<dbReference type="InterPro" id="IPR004526">
    <property type="entry name" value="Glu-tRNA-synth_arc/euk"/>
</dbReference>
<dbReference type="EC" id="6.1.1.17" evidence="3"/>
<feature type="domain" description="tRNA synthetases class I (E and Q) anti-codon binding" evidence="16">
    <location>
        <begin position="439"/>
        <end position="505"/>
    </location>
</feature>
<reference evidence="17 18" key="1">
    <citation type="submission" date="2016-09" db="EMBL/GenBank/DDBJ databases">
        <title>Extensive genetic diversity and differential bi-allelic expression allows diatom success in the polar Southern Ocean.</title>
        <authorList>
            <consortium name="DOE Joint Genome Institute"/>
            <person name="Mock T."/>
            <person name="Otillar R.P."/>
            <person name="Strauss J."/>
            <person name="Dupont C."/>
            <person name="Frickenhaus S."/>
            <person name="Maumus F."/>
            <person name="Mcmullan M."/>
            <person name="Sanges R."/>
            <person name="Schmutz J."/>
            <person name="Toseland A."/>
            <person name="Valas R."/>
            <person name="Veluchamy A."/>
            <person name="Ward B.J."/>
            <person name="Allen A."/>
            <person name="Barry K."/>
            <person name="Falciatore A."/>
            <person name="Ferrante M."/>
            <person name="Fortunato A.E."/>
            <person name="Gloeckner G."/>
            <person name="Gruber A."/>
            <person name="Hipkin R."/>
            <person name="Janech M."/>
            <person name="Kroth P."/>
            <person name="Leese F."/>
            <person name="Lindquist E."/>
            <person name="Lyon B.R."/>
            <person name="Martin J."/>
            <person name="Mayer C."/>
            <person name="Parker M."/>
            <person name="Quesneville H."/>
            <person name="Raymond J."/>
            <person name="Uhlig C."/>
            <person name="Valentin K.U."/>
            <person name="Worden A.Z."/>
            <person name="Armbrust E.V."/>
            <person name="Bowler C."/>
            <person name="Green B."/>
            <person name="Moulton V."/>
            <person name="Van Oosterhout C."/>
            <person name="Grigoriev I."/>
        </authorList>
    </citation>
    <scope>NUCLEOTIDE SEQUENCE [LARGE SCALE GENOMIC DNA]</scope>
    <source>
        <strain evidence="17 18">CCMP1102</strain>
    </source>
</reference>
<evidence type="ECO:0000256" key="2">
    <source>
        <dbReference type="ARBA" id="ARBA00008927"/>
    </source>
</evidence>
<protein>
    <recommendedName>
        <fullName evidence="3">glutamate--tRNA ligase</fullName>
        <ecNumber evidence="3">6.1.1.17</ecNumber>
    </recommendedName>
    <alternativeName>
        <fullName evidence="11">Glutamyl-tRNA synthetase</fullName>
    </alternativeName>
</protein>
<evidence type="ECO:0000256" key="10">
    <source>
        <dbReference type="ARBA" id="ARBA00023146"/>
    </source>
</evidence>
<dbReference type="GO" id="GO:0017102">
    <property type="term" value="C:methionyl glutamyl tRNA synthetase complex"/>
    <property type="evidence" value="ECO:0007669"/>
    <property type="project" value="TreeGrafter"/>
</dbReference>
<dbReference type="OrthoDB" id="10250478at2759"/>
<dbReference type="FunFam" id="1.10.1160.10:FF:000001">
    <property type="entry name" value="Glutamine--tRNA ligase"/>
    <property type="match status" value="1"/>
</dbReference>
<keyword evidence="6 13" id="KW-0436">Ligase</keyword>
<dbReference type="InterPro" id="IPR020058">
    <property type="entry name" value="Glu/Gln-tRNA-synth_Ib_cat-dom"/>
</dbReference>
<dbReference type="SUPFAM" id="SSF50715">
    <property type="entry name" value="Ribosomal protein L25-like"/>
    <property type="match status" value="1"/>
</dbReference>
<keyword evidence="8 13" id="KW-0067">ATP-binding</keyword>
<keyword evidence="4" id="KW-0963">Cytoplasm</keyword>
<keyword evidence="7 13" id="KW-0547">Nucleotide-binding</keyword>
<dbReference type="PROSITE" id="PS00178">
    <property type="entry name" value="AA_TRNA_LIGASE_I"/>
    <property type="match status" value="1"/>
</dbReference>
<dbReference type="InterPro" id="IPR011035">
    <property type="entry name" value="Ribosomal_bL25/Gln-tRNA_synth"/>
</dbReference>
<evidence type="ECO:0000256" key="9">
    <source>
        <dbReference type="ARBA" id="ARBA00022917"/>
    </source>
</evidence>
<name>A0A1E7EUW5_9STRA</name>
<dbReference type="InterPro" id="IPR000924">
    <property type="entry name" value="Glu/Gln-tRNA-synth"/>
</dbReference>
<evidence type="ECO:0000256" key="6">
    <source>
        <dbReference type="ARBA" id="ARBA00022598"/>
    </source>
</evidence>
<dbReference type="InterPro" id="IPR020059">
    <property type="entry name" value="Glu/Gln-tRNA-synth_Ib_codon-bd"/>
</dbReference>
<dbReference type="InterPro" id="IPR020061">
    <property type="entry name" value="Glu_tRNA_lig_a-bdl"/>
</dbReference>
<comment type="similarity">
    <text evidence="2">Belongs to the class-I aminoacyl-tRNA synthetase family. Glutamate--tRNA ligase type 2 subfamily.</text>
</comment>
<keyword evidence="9 13" id="KW-0648">Protein biosynthesis</keyword>
<evidence type="ECO:0000259" key="15">
    <source>
        <dbReference type="Pfam" id="PF03950"/>
    </source>
</evidence>
<dbReference type="FunFam" id="3.90.800.10:FF:000001">
    <property type="entry name" value="Glutamine--tRNA ligase"/>
    <property type="match status" value="1"/>
</dbReference>
<dbReference type="Gene3D" id="3.90.800.10">
    <property type="entry name" value="Glutamyl-tRNA Synthetase, Domain 3"/>
    <property type="match status" value="1"/>
</dbReference>
<dbReference type="FunFam" id="2.40.240.10:FF:000004">
    <property type="entry name" value="Glutamyl-tRNA synthetase, cytoplasmic"/>
    <property type="match status" value="1"/>
</dbReference>
<dbReference type="GO" id="GO:0005524">
    <property type="term" value="F:ATP binding"/>
    <property type="evidence" value="ECO:0007669"/>
    <property type="project" value="UniProtKB-KW"/>
</dbReference>